<dbReference type="InterPro" id="IPR023883">
    <property type="entry name" value="CHP03980_redox-disulphide"/>
</dbReference>
<dbReference type="AlphaFoldDB" id="A0A351U797"/>
<name>A0A351U797_9BACT</name>
<feature type="domain" description="DUF1858" evidence="1">
    <location>
        <begin position="3"/>
        <end position="55"/>
    </location>
</feature>
<reference evidence="2" key="1">
    <citation type="journal article" date="2020" name="Biotechnol. Biofuels">
        <title>New insights from the biogas microbiome by comprehensive genome-resolved metagenomics of nearly 1600 species originating from multiple anaerobic digesters.</title>
        <authorList>
            <person name="Campanaro S."/>
            <person name="Treu L."/>
            <person name="Rodriguez-R L.M."/>
            <person name="Kovalovszki A."/>
            <person name="Ziels R.M."/>
            <person name="Maus I."/>
            <person name="Zhu X."/>
            <person name="Kougias P.G."/>
            <person name="Basile A."/>
            <person name="Luo G."/>
            <person name="Schluter A."/>
            <person name="Konstantinidis K.T."/>
            <person name="Angelidaki I."/>
        </authorList>
    </citation>
    <scope>NUCLEOTIDE SEQUENCE</scope>
    <source>
        <strain evidence="2">AS06rmzACSIP_7</strain>
    </source>
</reference>
<dbReference type="SUPFAM" id="SSF140683">
    <property type="entry name" value="SP0561-like"/>
    <property type="match status" value="1"/>
</dbReference>
<dbReference type="STRING" id="909663.GCA_000512235_00972"/>
<dbReference type="Proteomes" id="UP000777265">
    <property type="component" value="Unassembled WGS sequence"/>
</dbReference>
<evidence type="ECO:0000313" key="3">
    <source>
        <dbReference type="Proteomes" id="UP000777265"/>
    </source>
</evidence>
<evidence type="ECO:0000259" key="1">
    <source>
        <dbReference type="Pfam" id="PF08984"/>
    </source>
</evidence>
<dbReference type="InterPro" id="IPR015077">
    <property type="entry name" value="DUF1858"/>
</dbReference>
<dbReference type="NCBIfam" id="TIGR03980">
    <property type="entry name" value="prismane_assoc"/>
    <property type="match status" value="1"/>
</dbReference>
<evidence type="ECO:0000313" key="2">
    <source>
        <dbReference type="EMBL" id="NLW34955.1"/>
    </source>
</evidence>
<dbReference type="PANTHER" id="PTHR39341:SF1">
    <property type="entry name" value="DUF1858 DOMAIN-CONTAINING PROTEIN"/>
    <property type="match status" value="1"/>
</dbReference>
<accession>A0A351U797</accession>
<sequence length="66" mass="7146">MTIEQNKSIKEVVAEHPETIPVFEMFGLGCAGCRAALFESIEQGAEVHGVEIEPLMERLNSVVAGC</sequence>
<dbReference type="PANTHER" id="PTHR39341">
    <property type="entry name" value="BSL7085 PROTEIN"/>
    <property type="match status" value="1"/>
</dbReference>
<dbReference type="EMBL" id="JAAYEE010000097">
    <property type="protein sequence ID" value="NLW34955.1"/>
    <property type="molecule type" value="Genomic_DNA"/>
</dbReference>
<dbReference type="InterPro" id="IPR038062">
    <property type="entry name" value="ScdA-like_N_sf"/>
</dbReference>
<dbReference type="Pfam" id="PF08984">
    <property type="entry name" value="DUF1858"/>
    <property type="match status" value="1"/>
</dbReference>
<reference evidence="2" key="2">
    <citation type="submission" date="2020-01" db="EMBL/GenBank/DDBJ databases">
        <authorList>
            <person name="Campanaro S."/>
        </authorList>
    </citation>
    <scope>NUCLEOTIDE SEQUENCE</scope>
    <source>
        <strain evidence="2">AS06rmzACSIP_7</strain>
    </source>
</reference>
<comment type="caution">
    <text evidence="2">The sequence shown here is derived from an EMBL/GenBank/DDBJ whole genome shotgun (WGS) entry which is preliminary data.</text>
</comment>
<dbReference type="Gene3D" id="1.10.3910.10">
    <property type="entry name" value="SP0561-like"/>
    <property type="match status" value="1"/>
</dbReference>
<organism evidence="2 3">
    <name type="scientific">Syntrophorhabdus aromaticivorans</name>
    <dbReference type="NCBI Taxonomy" id="328301"/>
    <lineage>
        <taxon>Bacteria</taxon>
        <taxon>Pseudomonadati</taxon>
        <taxon>Thermodesulfobacteriota</taxon>
        <taxon>Syntrophorhabdia</taxon>
        <taxon>Syntrophorhabdales</taxon>
        <taxon>Syntrophorhabdaceae</taxon>
        <taxon>Syntrophorhabdus</taxon>
    </lineage>
</organism>
<protein>
    <submittedName>
        <fullName evidence="2">DUF1858 domain-containing protein</fullName>
    </submittedName>
</protein>
<proteinExistence type="predicted"/>
<gene>
    <name evidence="2" type="ORF">GXY80_05655</name>
</gene>